<evidence type="ECO:0000256" key="3">
    <source>
        <dbReference type="ARBA" id="ARBA00022691"/>
    </source>
</evidence>
<dbReference type="EMBL" id="NMQW01000015">
    <property type="protein sequence ID" value="OXM86424.1"/>
    <property type="molecule type" value="Genomic_DNA"/>
</dbReference>
<comment type="catalytic activity">
    <reaction evidence="4 5">
        <text>L-glutaminyl-[peptide chain release factor] + S-adenosyl-L-methionine = N(5)-methyl-L-glutaminyl-[peptide chain release factor] + S-adenosyl-L-homocysteine + H(+)</text>
        <dbReference type="Rhea" id="RHEA:42896"/>
        <dbReference type="Rhea" id="RHEA-COMP:10271"/>
        <dbReference type="Rhea" id="RHEA-COMP:10272"/>
        <dbReference type="ChEBI" id="CHEBI:15378"/>
        <dbReference type="ChEBI" id="CHEBI:30011"/>
        <dbReference type="ChEBI" id="CHEBI:57856"/>
        <dbReference type="ChEBI" id="CHEBI:59789"/>
        <dbReference type="ChEBI" id="CHEBI:61891"/>
        <dbReference type="EC" id="2.1.1.297"/>
    </reaction>
</comment>
<comment type="caution">
    <text evidence="8">The sequence shown here is derived from an EMBL/GenBank/DDBJ whole genome shotgun (WGS) entry which is preliminary data.</text>
</comment>
<dbReference type="NCBIfam" id="TIGR00536">
    <property type="entry name" value="hemK_fam"/>
    <property type="match status" value="1"/>
</dbReference>
<dbReference type="NCBIfam" id="TIGR03534">
    <property type="entry name" value="RF_mod_PrmC"/>
    <property type="match status" value="1"/>
</dbReference>
<feature type="binding site" evidence="5">
    <location>
        <begin position="212"/>
        <end position="215"/>
    </location>
    <ligand>
        <name>substrate</name>
    </ligand>
</feature>
<feature type="domain" description="Release factor glutamine methyltransferase N-terminal" evidence="7">
    <location>
        <begin position="11"/>
        <end position="81"/>
    </location>
</feature>
<dbReference type="SUPFAM" id="SSF53335">
    <property type="entry name" value="S-adenosyl-L-methionine-dependent methyltransferases"/>
    <property type="match status" value="1"/>
</dbReference>
<dbReference type="InterPro" id="IPR019874">
    <property type="entry name" value="RF_methyltr_PrmC"/>
</dbReference>
<dbReference type="InterPro" id="IPR004556">
    <property type="entry name" value="HemK-like"/>
</dbReference>
<dbReference type="GO" id="GO:0032259">
    <property type="term" value="P:methylation"/>
    <property type="evidence" value="ECO:0007669"/>
    <property type="project" value="UniProtKB-KW"/>
</dbReference>
<comment type="similarity">
    <text evidence="5">Belongs to the protein N5-glutamine methyltransferase family. PrmC subfamily.</text>
</comment>
<feature type="binding site" evidence="5">
    <location>
        <begin position="143"/>
        <end position="147"/>
    </location>
    <ligand>
        <name>S-adenosyl-L-methionine</name>
        <dbReference type="ChEBI" id="CHEBI:59789"/>
    </ligand>
</feature>
<dbReference type="Pfam" id="PF05175">
    <property type="entry name" value="MTS"/>
    <property type="match status" value="1"/>
</dbReference>
<comment type="function">
    <text evidence="5">Methylates the class 1 translation termination release factors RF1/PrfA and RF2/PrfB on the glutamine residue of the universally conserved GGQ motif.</text>
</comment>
<dbReference type="GO" id="GO:0003676">
    <property type="term" value="F:nucleic acid binding"/>
    <property type="evidence" value="ECO:0007669"/>
    <property type="project" value="InterPro"/>
</dbReference>
<organism evidence="8 9">
    <name type="scientific">Paenibacillus rigui</name>
    <dbReference type="NCBI Taxonomy" id="554312"/>
    <lineage>
        <taxon>Bacteria</taxon>
        <taxon>Bacillati</taxon>
        <taxon>Bacillota</taxon>
        <taxon>Bacilli</taxon>
        <taxon>Bacillales</taxon>
        <taxon>Paenibacillaceae</taxon>
        <taxon>Paenibacillus</taxon>
    </lineage>
</organism>
<reference evidence="8 9" key="1">
    <citation type="submission" date="2017-07" db="EMBL/GenBank/DDBJ databases">
        <title>Genome sequencing and assembly of Paenibacillus rigui.</title>
        <authorList>
            <person name="Mayilraj S."/>
        </authorList>
    </citation>
    <scope>NUCLEOTIDE SEQUENCE [LARGE SCALE GENOMIC DNA]</scope>
    <source>
        <strain evidence="8 9">JCM 16352</strain>
    </source>
</reference>
<accession>A0A229USQ0</accession>
<keyword evidence="2 5" id="KW-0808">Transferase</keyword>
<evidence type="ECO:0000313" key="8">
    <source>
        <dbReference type="EMBL" id="OXM86424.1"/>
    </source>
</evidence>
<dbReference type="EC" id="2.1.1.297" evidence="5"/>
<dbReference type="CDD" id="cd02440">
    <property type="entry name" value="AdoMet_MTases"/>
    <property type="match status" value="1"/>
</dbReference>
<evidence type="ECO:0000259" key="7">
    <source>
        <dbReference type="Pfam" id="PF17827"/>
    </source>
</evidence>
<protein>
    <recommendedName>
        <fullName evidence="5">Release factor glutamine methyltransferase</fullName>
        <shortName evidence="5">RF MTase</shortName>
        <ecNumber evidence="5">2.1.1.297</ecNumber>
    </recommendedName>
    <alternativeName>
        <fullName evidence="5">N5-glutamine methyltransferase PrmC</fullName>
    </alternativeName>
    <alternativeName>
        <fullName evidence="5">Protein-(glutamine-N5) MTase PrmC</fullName>
    </alternativeName>
    <alternativeName>
        <fullName evidence="5">Protein-glutamine N-methyltransferase PrmC</fullName>
    </alternativeName>
</protein>
<dbReference type="Pfam" id="PF17827">
    <property type="entry name" value="PrmC_N"/>
    <property type="match status" value="1"/>
</dbReference>
<dbReference type="InterPro" id="IPR002052">
    <property type="entry name" value="DNA_methylase_N6_adenine_CS"/>
</dbReference>
<dbReference type="OrthoDB" id="9800643at2"/>
<dbReference type="Gene3D" id="3.40.50.150">
    <property type="entry name" value="Vaccinia Virus protein VP39"/>
    <property type="match status" value="1"/>
</dbReference>
<proteinExistence type="inferred from homology"/>
<evidence type="ECO:0000313" key="9">
    <source>
        <dbReference type="Proteomes" id="UP000215509"/>
    </source>
</evidence>
<dbReference type="PANTHER" id="PTHR18895:SF74">
    <property type="entry name" value="MTRF1L RELEASE FACTOR GLUTAMINE METHYLTRANSFERASE"/>
    <property type="match status" value="1"/>
</dbReference>
<dbReference type="HAMAP" id="MF_02126">
    <property type="entry name" value="RF_methyltr_PrmC"/>
    <property type="match status" value="1"/>
</dbReference>
<gene>
    <name evidence="5 8" type="primary">prmC</name>
    <name evidence="8" type="ORF">CF651_10865</name>
</gene>
<dbReference type="InterPro" id="IPR050320">
    <property type="entry name" value="N5-glutamine_MTase"/>
</dbReference>
<evidence type="ECO:0000256" key="1">
    <source>
        <dbReference type="ARBA" id="ARBA00022603"/>
    </source>
</evidence>
<feature type="binding site" evidence="5">
    <location>
        <position position="166"/>
    </location>
    <ligand>
        <name>S-adenosyl-L-methionine</name>
        <dbReference type="ChEBI" id="CHEBI:59789"/>
    </ligand>
</feature>
<feature type="domain" description="Methyltransferase small" evidence="6">
    <location>
        <begin position="139"/>
        <end position="216"/>
    </location>
</feature>
<comment type="caution">
    <text evidence="5">Lacks conserved residue(s) required for the propagation of feature annotation.</text>
</comment>
<dbReference type="PANTHER" id="PTHR18895">
    <property type="entry name" value="HEMK METHYLTRANSFERASE"/>
    <property type="match status" value="1"/>
</dbReference>
<name>A0A229USQ0_9BACL</name>
<evidence type="ECO:0000256" key="5">
    <source>
        <dbReference type="HAMAP-Rule" id="MF_02126"/>
    </source>
</evidence>
<evidence type="ECO:0000259" key="6">
    <source>
        <dbReference type="Pfam" id="PF05175"/>
    </source>
</evidence>
<dbReference type="PROSITE" id="PS00092">
    <property type="entry name" value="N6_MTASE"/>
    <property type="match status" value="1"/>
</dbReference>
<keyword evidence="9" id="KW-1185">Reference proteome</keyword>
<dbReference type="GO" id="GO:0102559">
    <property type="term" value="F:peptide chain release factor N(5)-glutamine methyltransferase activity"/>
    <property type="evidence" value="ECO:0007669"/>
    <property type="project" value="UniProtKB-EC"/>
</dbReference>
<dbReference type="Gene3D" id="1.10.8.10">
    <property type="entry name" value="DNA helicase RuvA subunit, C-terminal domain"/>
    <property type="match status" value="1"/>
</dbReference>
<feature type="binding site" evidence="5">
    <location>
        <position position="212"/>
    </location>
    <ligand>
        <name>S-adenosyl-L-methionine</name>
        <dbReference type="ChEBI" id="CHEBI:59789"/>
    </ligand>
</feature>
<sequence>MTGERKLTLREAFIEASSFLDRHQVMEPAHCAQLLLEHLLGLTRSELLLRWSDMFPVEHWGQWNNMLERKAAGEPVQYIIGEQDFYGLPFTVTPAVLIPRPETELLVEQVVAIGRKLWPLRAMNEAGAEKEAEAAAPLIADIGAGSGAIAVTLAVQCPQWRLMSSDISPAALAVAEANAKRHGVGDRVAFLEGDLLVPYIERGLRLDAVVSNPPYIPEADEAGLQPEVRLYEPASALYGGADGLVLYRRLIAQLSELVALPSLVGLEVGQGQAQAVAQLLCEAAKWDEVRIIPDLAGIDRHVLAVRYTGESSELP</sequence>
<evidence type="ECO:0000256" key="2">
    <source>
        <dbReference type="ARBA" id="ARBA00022679"/>
    </source>
</evidence>
<evidence type="ECO:0000256" key="4">
    <source>
        <dbReference type="ARBA" id="ARBA00048391"/>
    </source>
</evidence>
<keyword evidence="3 5" id="KW-0949">S-adenosyl-L-methionine</keyword>
<keyword evidence="1 5" id="KW-0489">Methyltransferase</keyword>
<dbReference type="RefSeq" id="WP_094014880.1">
    <property type="nucleotide sequence ID" value="NZ_NMQW01000015.1"/>
</dbReference>
<dbReference type="InterPro" id="IPR040758">
    <property type="entry name" value="PrmC_N"/>
</dbReference>
<dbReference type="AlphaFoldDB" id="A0A229USQ0"/>
<dbReference type="InterPro" id="IPR007848">
    <property type="entry name" value="Small_mtfrase_dom"/>
</dbReference>
<dbReference type="InterPro" id="IPR029063">
    <property type="entry name" value="SAM-dependent_MTases_sf"/>
</dbReference>
<dbReference type="Proteomes" id="UP000215509">
    <property type="component" value="Unassembled WGS sequence"/>
</dbReference>